<name>A0A7C9BF40_9BACT</name>
<dbReference type="InterPro" id="IPR015421">
    <property type="entry name" value="PyrdxlP-dep_Trfase_major"/>
</dbReference>
<keyword evidence="3" id="KW-0808">Transferase</keyword>
<feature type="domain" description="Aminotransferase class V" evidence="2">
    <location>
        <begin position="37"/>
        <end position="379"/>
    </location>
</feature>
<proteinExistence type="predicted"/>
<keyword evidence="1" id="KW-0663">Pyridoxal phosphate</keyword>
<dbReference type="InterPro" id="IPR000192">
    <property type="entry name" value="Aminotrans_V_dom"/>
</dbReference>
<evidence type="ECO:0000313" key="3">
    <source>
        <dbReference type="EMBL" id="MPR32454.1"/>
    </source>
</evidence>
<dbReference type="Pfam" id="PF00266">
    <property type="entry name" value="Aminotran_5"/>
    <property type="match status" value="1"/>
</dbReference>
<keyword evidence="3" id="KW-0032">Aminotransferase</keyword>
<dbReference type="InterPro" id="IPR015422">
    <property type="entry name" value="PyrdxlP-dep_Trfase_small"/>
</dbReference>
<evidence type="ECO:0000259" key="2">
    <source>
        <dbReference type="Pfam" id="PF00266"/>
    </source>
</evidence>
<sequence>MDCQKHRFNLPAGVHYLNCASRGPFSRAVEAAGIEAIGNTTSQIHHLTATDFFEPAWEVRRLFANLIQASDPERVALVPSVSYAMSIVARNLPHKAGFARGQKIILLEGEFPSDVYAWERVAAEQGLTLQTVPMPLHHETGKVWNKTILTAIDSQTAMIVCPHVHWMYGFIFDLPAISVRAKEVGAWLIVDGTQSVGAFPFDFGKIQPDVLVCAGYKWLMGPYSLGLAYFNETFDDGIPLEETWMARQESHHFHTLTDYQATYRPKAYRYNVGEHSHFIQLPILKAALEQVLAWGPENIQAYCRELLKDAIPVLQHAGYHLEPEPYRAHHLVGVRLPVGQDVAGIQKMLSDNRVLVSARGQGLRVSPQVYNTPEDVEALVDALAKG</sequence>
<dbReference type="Gene3D" id="3.90.1150.10">
    <property type="entry name" value="Aspartate Aminotransferase, domain 1"/>
    <property type="match status" value="1"/>
</dbReference>
<organism evidence="3 4">
    <name type="scientific">Salmonirosea aquatica</name>
    <dbReference type="NCBI Taxonomy" id="2654236"/>
    <lineage>
        <taxon>Bacteria</taxon>
        <taxon>Pseudomonadati</taxon>
        <taxon>Bacteroidota</taxon>
        <taxon>Cytophagia</taxon>
        <taxon>Cytophagales</taxon>
        <taxon>Spirosomataceae</taxon>
        <taxon>Salmonirosea</taxon>
    </lineage>
</organism>
<dbReference type="RefSeq" id="WP_152756925.1">
    <property type="nucleotide sequence ID" value="NZ_WHLY01000002.1"/>
</dbReference>
<comment type="caution">
    <text evidence="3">The sequence shown here is derived from an EMBL/GenBank/DDBJ whole genome shotgun (WGS) entry which is preliminary data.</text>
</comment>
<dbReference type="SUPFAM" id="SSF53383">
    <property type="entry name" value="PLP-dependent transferases"/>
    <property type="match status" value="1"/>
</dbReference>
<evidence type="ECO:0000256" key="1">
    <source>
        <dbReference type="ARBA" id="ARBA00022898"/>
    </source>
</evidence>
<dbReference type="PANTHER" id="PTHR43586:SF15">
    <property type="entry name" value="BLR3095 PROTEIN"/>
    <property type="match status" value="1"/>
</dbReference>
<dbReference type="Proteomes" id="UP000479293">
    <property type="component" value="Unassembled WGS sequence"/>
</dbReference>
<dbReference type="PANTHER" id="PTHR43586">
    <property type="entry name" value="CYSTEINE DESULFURASE"/>
    <property type="match status" value="1"/>
</dbReference>
<keyword evidence="4" id="KW-1185">Reference proteome</keyword>
<reference evidence="3 4" key="1">
    <citation type="submission" date="2019-10" db="EMBL/GenBank/DDBJ databases">
        <title>Draft Genome Sequence of Cytophagaceae sp. SJW1-29.</title>
        <authorList>
            <person name="Choi A."/>
        </authorList>
    </citation>
    <scope>NUCLEOTIDE SEQUENCE [LARGE SCALE GENOMIC DNA]</scope>
    <source>
        <strain evidence="3 4">SJW1-29</strain>
    </source>
</reference>
<dbReference type="EMBL" id="WHLY01000002">
    <property type="protein sequence ID" value="MPR32454.1"/>
    <property type="molecule type" value="Genomic_DNA"/>
</dbReference>
<protein>
    <submittedName>
        <fullName evidence="3">Aminotransferase class V-fold PLP-dependent enzyme</fullName>
    </submittedName>
</protein>
<dbReference type="AlphaFoldDB" id="A0A7C9BF40"/>
<gene>
    <name evidence="3" type="ORF">GBK04_03600</name>
</gene>
<dbReference type="GO" id="GO:0008483">
    <property type="term" value="F:transaminase activity"/>
    <property type="evidence" value="ECO:0007669"/>
    <property type="project" value="UniProtKB-KW"/>
</dbReference>
<dbReference type="Gene3D" id="3.40.640.10">
    <property type="entry name" value="Type I PLP-dependent aspartate aminotransferase-like (Major domain)"/>
    <property type="match status" value="1"/>
</dbReference>
<dbReference type="InterPro" id="IPR015424">
    <property type="entry name" value="PyrdxlP-dep_Trfase"/>
</dbReference>
<accession>A0A7C9BF40</accession>
<evidence type="ECO:0000313" key="4">
    <source>
        <dbReference type="Proteomes" id="UP000479293"/>
    </source>
</evidence>